<feature type="domain" description="Putative restriction endonuclease" evidence="1">
    <location>
        <begin position="20"/>
        <end position="185"/>
    </location>
</feature>
<evidence type="ECO:0000313" key="2">
    <source>
        <dbReference type="EMBL" id="KIA64752.1"/>
    </source>
</evidence>
<evidence type="ECO:0000313" key="3">
    <source>
        <dbReference type="Proteomes" id="UP000031364"/>
    </source>
</evidence>
<keyword evidence="3" id="KW-1185">Reference proteome</keyword>
<organism evidence="2 3">
    <name type="scientific">Nocardia vulneris</name>
    <dbReference type="NCBI Taxonomy" id="1141657"/>
    <lineage>
        <taxon>Bacteria</taxon>
        <taxon>Bacillati</taxon>
        <taxon>Actinomycetota</taxon>
        <taxon>Actinomycetes</taxon>
        <taxon>Mycobacteriales</taxon>
        <taxon>Nocardiaceae</taxon>
        <taxon>Nocardia</taxon>
    </lineage>
</organism>
<proteinExistence type="predicted"/>
<protein>
    <recommendedName>
        <fullName evidence="1">Putative restriction endonuclease domain-containing protein</fullName>
    </recommendedName>
</protein>
<dbReference type="Pfam" id="PF05685">
    <property type="entry name" value="Uma2"/>
    <property type="match status" value="1"/>
</dbReference>
<evidence type="ECO:0000259" key="1">
    <source>
        <dbReference type="Pfam" id="PF05685"/>
    </source>
</evidence>
<dbReference type="CDD" id="cd06260">
    <property type="entry name" value="DUF820-like"/>
    <property type="match status" value="1"/>
</dbReference>
<comment type="caution">
    <text evidence="2">The sequence shown here is derived from an EMBL/GenBank/DDBJ whole genome shotgun (WGS) entry which is preliminary data.</text>
</comment>
<dbReference type="PANTHER" id="PTHR35400:SF3">
    <property type="entry name" value="SLL1072 PROTEIN"/>
    <property type="match status" value="1"/>
</dbReference>
<dbReference type="RefSeq" id="WP_043668212.1">
    <property type="nucleotide sequence ID" value="NZ_BDCI01000036.1"/>
</dbReference>
<dbReference type="Proteomes" id="UP000031364">
    <property type="component" value="Unassembled WGS sequence"/>
</dbReference>
<dbReference type="InterPro" id="IPR011335">
    <property type="entry name" value="Restrct_endonuc-II-like"/>
</dbReference>
<dbReference type="EMBL" id="JNFP01000011">
    <property type="protein sequence ID" value="KIA64752.1"/>
    <property type="molecule type" value="Genomic_DNA"/>
</dbReference>
<dbReference type="PANTHER" id="PTHR35400">
    <property type="entry name" value="SLR1083 PROTEIN"/>
    <property type="match status" value="1"/>
</dbReference>
<dbReference type="InterPro" id="IPR012296">
    <property type="entry name" value="Nuclease_put_TT1808"/>
</dbReference>
<accession>A0ABR4ZH90</accession>
<reference evidence="2 3" key="1">
    <citation type="journal article" date="2014" name="Int. J. Syst. Evol. Microbiol.">
        <title>Nocardia vulneris sp. nov., isolated from wounds of human patients in North America.</title>
        <authorList>
            <person name="Lasker B.A."/>
            <person name="Bell M."/>
            <person name="Klenk H.P."/>
            <person name="Sproer C."/>
            <person name="Schumann C."/>
            <person name="Schumann P."/>
            <person name="Brown J.M."/>
        </authorList>
    </citation>
    <scope>NUCLEOTIDE SEQUENCE [LARGE SCALE GENOMIC DNA]</scope>
    <source>
        <strain evidence="2 3">W9851</strain>
    </source>
</reference>
<dbReference type="Gene3D" id="3.90.1570.10">
    <property type="entry name" value="tt1808, chain A"/>
    <property type="match status" value="1"/>
</dbReference>
<dbReference type="SUPFAM" id="SSF52980">
    <property type="entry name" value="Restriction endonuclease-like"/>
    <property type="match status" value="1"/>
</dbReference>
<gene>
    <name evidence="2" type="ORF">FG87_11005</name>
</gene>
<name>A0ABR4ZH90_9NOCA</name>
<sequence length="199" mass="22461">MTAVEESRMATESLMTTEEFEELDRLAGRVSEGLRLEFIDGRLGAKPVPDGDHGCIIEWLIRAFLLLRPELWLFQEQGLKVEGYRAGRARPDGALAPSGVFAGQPEWADPAPVLLVVEVTSSDQDTDRRDREEKPRAYAQTRIPIYLLVDRDLCQFVLHSEPKDGKYERILTQPFGARLAFPEPVGGVLDTEPIKDWVR</sequence>
<dbReference type="InterPro" id="IPR008538">
    <property type="entry name" value="Uma2"/>
</dbReference>